<dbReference type="Proteomes" id="UP000267585">
    <property type="component" value="Unassembled WGS sequence"/>
</dbReference>
<protein>
    <submittedName>
        <fullName evidence="1">Uncharacterized protein</fullName>
    </submittedName>
</protein>
<evidence type="ECO:0000313" key="1">
    <source>
        <dbReference type="EMBL" id="RTE52606.1"/>
    </source>
</evidence>
<comment type="caution">
    <text evidence="1">The sequence shown here is derived from an EMBL/GenBank/DDBJ whole genome shotgun (WGS) entry which is preliminary data.</text>
</comment>
<dbReference type="AlphaFoldDB" id="A0A3S0C5K6"/>
<dbReference type="RefSeq" id="WP_126163235.1">
    <property type="nucleotide sequence ID" value="NZ_RQPJ01000015.1"/>
</dbReference>
<dbReference type="OrthoDB" id="980950at2"/>
<proteinExistence type="predicted"/>
<gene>
    <name evidence="1" type="ORF">EHW67_15160</name>
</gene>
<keyword evidence="2" id="KW-1185">Reference proteome</keyword>
<dbReference type="PROSITE" id="PS51257">
    <property type="entry name" value="PROKAR_LIPOPROTEIN"/>
    <property type="match status" value="1"/>
</dbReference>
<dbReference type="EMBL" id="RQPJ01000015">
    <property type="protein sequence ID" value="RTE52606.1"/>
    <property type="molecule type" value="Genomic_DNA"/>
</dbReference>
<reference evidence="1 2" key="1">
    <citation type="submission" date="2018-11" db="EMBL/GenBank/DDBJ databases">
        <title>Arenibacter aquaticus sp.nov., a marine bacterium isolated from surface seawater in the South China Sea.</title>
        <authorList>
            <person name="Guo J."/>
            <person name="Sun J."/>
        </authorList>
    </citation>
    <scope>NUCLEOTIDE SEQUENCE [LARGE SCALE GENOMIC DNA]</scope>
    <source>
        <strain evidence="1 2">GUO666</strain>
    </source>
</reference>
<sequence>MKHLTFLILLVLFTAACSDRDDELGGVQIRIKNISSITYDTVQVGEEDKLHNNVGPDEYSGYLEYETAYAYSYVRINAGEDTYILQPIDFVGESPLSLGFYTYELNISEEGTVQLNFVVD</sequence>
<organism evidence="1 2">
    <name type="scientific">Arenibacter aquaticus</name>
    <dbReference type="NCBI Taxonomy" id="2489054"/>
    <lineage>
        <taxon>Bacteria</taxon>
        <taxon>Pseudomonadati</taxon>
        <taxon>Bacteroidota</taxon>
        <taxon>Flavobacteriia</taxon>
        <taxon>Flavobacteriales</taxon>
        <taxon>Flavobacteriaceae</taxon>
        <taxon>Arenibacter</taxon>
    </lineage>
</organism>
<name>A0A3S0C5K6_9FLAO</name>
<evidence type="ECO:0000313" key="2">
    <source>
        <dbReference type="Proteomes" id="UP000267585"/>
    </source>
</evidence>
<accession>A0A3S0C5K6</accession>